<dbReference type="OrthoDB" id="1687482at2759"/>
<dbReference type="InterPro" id="IPR044511">
    <property type="entry name" value="At1g03370/At5g50170-like"/>
</dbReference>
<evidence type="ECO:0000313" key="2">
    <source>
        <dbReference type="EMBL" id="KAE9467453.1"/>
    </source>
</evidence>
<keyword evidence="3" id="KW-1185">Reference proteome</keyword>
<comment type="caution">
    <text evidence="2">The sequence shown here is derived from an EMBL/GenBank/DDBJ whole genome shotgun (WGS) entry which is preliminary data.</text>
</comment>
<keyword evidence="1" id="KW-0812">Transmembrane</keyword>
<organism evidence="2 3">
    <name type="scientific">Rhododendron williamsianum</name>
    <dbReference type="NCBI Taxonomy" id="262921"/>
    <lineage>
        <taxon>Eukaryota</taxon>
        <taxon>Viridiplantae</taxon>
        <taxon>Streptophyta</taxon>
        <taxon>Embryophyta</taxon>
        <taxon>Tracheophyta</taxon>
        <taxon>Spermatophyta</taxon>
        <taxon>Magnoliopsida</taxon>
        <taxon>eudicotyledons</taxon>
        <taxon>Gunneridae</taxon>
        <taxon>Pentapetalae</taxon>
        <taxon>asterids</taxon>
        <taxon>Ericales</taxon>
        <taxon>Ericaceae</taxon>
        <taxon>Ericoideae</taxon>
        <taxon>Rhodoreae</taxon>
        <taxon>Rhododendron</taxon>
    </lineage>
</organism>
<dbReference type="PANTHER" id="PTHR46296">
    <property type="entry name" value="BNAA05G37250D PROTEIN"/>
    <property type="match status" value="1"/>
</dbReference>
<feature type="transmembrane region" description="Helical" evidence="1">
    <location>
        <begin position="104"/>
        <end position="123"/>
    </location>
</feature>
<sequence>MAMMQSISNDTEMPKNLQGSILLDQTYAVPSTGNNLYHFAPNAQFRIALVDMQGTTDFHEGPWMWNLLAQNVNTFDLTNVVDKDHMLEALKTEHQSDWELATAYFWNFPIVSAALVILVSHFVQAMFPIEYIDDIQVLPPSLSSVGSPQLLVVLRKGWGLDIRQGAKSQDEGRLRFYFISYVSFNVASRTIMALWRTRTLTLDQKFQIAKEQQEEDGKSVLLEVNGSCLVIEDVSSLLCRTACRIPDFQEDNVIDSCPRIVQMKLLLEMFEAGDLEYKVMGNFCCQGYVTMAWEHVKPDVFERCICYKINRQFSIFVGEVTCAQLKIPLPNGKGWIVNDVLGLMALHYIMFSITSA</sequence>
<feature type="non-terminal residue" evidence="2">
    <location>
        <position position="1"/>
    </location>
</feature>
<evidence type="ECO:0000256" key="1">
    <source>
        <dbReference type="SAM" id="Phobius"/>
    </source>
</evidence>
<reference evidence="2 3" key="1">
    <citation type="journal article" date="2019" name="Genome Biol. Evol.">
        <title>The Rhododendron genome and chromosomal organization provide insight into shared whole-genome duplications across the heath family (Ericaceae).</title>
        <authorList>
            <person name="Soza V.L."/>
            <person name="Lindsley D."/>
            <person name="Waalkes A."/>
            <person name="Ramage E."/>
            <person name="Patwardhan R.P."/>
            <person name="Burton J.N."/>
            <person name="Adey A."/>
            <person name="Kumar A."/>
            <person name="Qiu R."/>
            <person name="Shendure J."/>
            <person name="Hall B."/>
        </authorList>
    </citation>
    <scope>NUCLEOTIDE SEQUENCE [LARGE SCALE GENOMIC DNA]</scope>
    <source>
        <strain evidence="2">RSF 1966-606</strain>
    </source>
</reference>
<dbReference type="AlphaFoldDB" id="A0A6A4M868"/>
<proteinExistence type="predicted"/>
<dbReference type="Proteomes" id="UP000428333">
    <property type="component" value="Linkage Group LG01"/>
</dbReference>
<protein>
    <submittedName>
        <fullName evidence="2">Uncharacterized protein</fullName>
    </submittedName>
</protein>
<gene>
    <name evidence="2" type="ORF">C3L33_00619</name>
</gene>
<keyword evidence="1" id="KW-0472">Membrane</keyword>
<name>A0A6A4M868_9ERIC</name>
<keyword evidence="1" id="KW-1133">Transmembrane helix</keyword>
<dbReference type="PANTHER" id="PTHR46296:SF7">
    <property type="entry name" value="C2 DOMAIN-CONTAINING PROTEIN"/>
    <property type="match status" value="1"/>
</dbReference>
<evidence type="ECO:0000313" key="3">
    <source>
        <dbReference type="Proteomes" id="UP000428333"/>
    </source>
</evidence>
<accession>A0A6A4M868</accession>
<dbReference type="EMBL" id="QEFC01000030">
    <property type="protein sequence ID" value="KAE9467453.1"/>
    <property type="molecule type" value="Genomic_DNA"/>
</dbReference>